<dbReference type="GO" id="GO:0042130">
    <property type="term" value="P:negative regulation of T cell proliferation"/>
    <property type="evidence" value="ECO:0007669"/>
    <property type="project" value="TreeGrafter"/>
</dbReference>
<dbReference type="InterPro" id="IPR003599">
    <property type="entry name" value="Ig_sub"/>
</dbReference>
<evidence type="ECO:0000256" key="4">
    <source>
        <dbReference type="ARBA" id="ARBA00022729"/>
    </source>
</evidence>
<evidence type="ECO:0000256" key="3">
    <source>
        <dbReference type="ARBA" id="ARBA00022692"/>
    </source>
</evidence>
<evidence type="ECO:0000256" key="9">
    <source>
        <dbReference type="ARBA" id="ARBA00023180"/>
    </source>
</evidence>
<dbReference type="PROSITE" id="PS50835">
    <property type="entry name" value="IG_LIKE"/>
    <property type="match status" value="1"/>
</dbReference>
<dbReference type="SMART" id="SM00409">
    <property type="entry name" value="IG"/>
    <property type="match status" value="1"/>
</dbReference>
<keyword evidence="5" id="KW-1133">Transmembrane helix</keyword>
<keyword evidence="9" id="KW-0325">Glycoprotein</keyword>
<evidence type="ECO:0000259" key="11">
    <source>
        <dbReference type="PROSITE" id="PS50835"/>
    </source>
</evidence>
<dbReference type="GO" id="GO:0007166">
    <property type="term" value="P:cell surface receptor signaling pathway"/>
    <property type="evidence" value="ECO:0007669"/>
    <property type="project" value="TreeGrafter"/>
</dbReference>
<keyword evidence="2" id="KW-1003">Cell membrane</keyword>
<keyword evidence="4" id="KW-0732">Signal</keyword>
<dbReference type="FunFam" id="2.60.40.10:FF:000142">
    <property type="entry name" value="V-set domain-containing T-cell activation inhibitor 1"/>
    <property type="match status" value="1"/>
</dbReference>
<feature type="domain" description="Ig-like" evidence="11">
    <location>
        <begin position="17"/>
        <end position="132"/>
    </location>
</feature>
<dbReference type="Gene3D" id="2.60.40.10">
    <property type="entry name" value="Immunoglobulins"/>
    <property type="match status" value="1"/>
</dbReference>
<dbReference type="InParanoid" id="A0A663EYT3"/>
<evidence type="ECO:0000256" key="10">
    <source>
        <dbReference type="ARBA" id="ARBA00023319"/>
    </source>
</evidence>
<evidence type="ECO:0000256" key="2">
    <source>
        <dbReference type="ARBA" id="ARBA00022475"/>
    </source>
</evidence>
<dbReference type="GO" id="GO:0042102">
    <property type="term" value="P:positive regulation of T cell proliferation"/>
    <property type="evidence" value="ECO:0007669"/>
    <property type="project" value="TreeGrafter"/>
</dbReference>
<dbReference type="GeneTree" id="ENSGT00990000210210"/>
<dbReference type="PANTHER" id="PTHR25466">
    <property type="entry name" value="T-LYMPHOCYTE ACTIVATION ANTIGEN"/>
    <property type="match status" value="1"/>
</dbReference>
<dbReference type="GO" id="GO:0071222">
    <property type="term" value="P:cellular response to lipopolysaccharide"/>
    <property type="evidence" value="ECO:0007669"/>
    <property type="project" value="TreeGrafter"/>
</dbReference>
<comment type="subcellular location">
    <subcellularLocation>
        <location evidence="1">Cell membrane</location>
        <topology evidence="1">Single-pass type I membrane protein</topology>
    </subcellularLocation>
</comment>
<keyword evidence="6" id="KW-0472">Membrane</keyword>
<dbReference type="Proteomes" id="UP000472275">
    <property type="component" value="Unassembled WGS sequence"/>
</dbReference>
<sequence length="147" mass="16604">MNQVIPICLYLLLRSAPPYRSLPLRSPVIGVIGRDILLPCLFFTNFTGNFVVQWTLLHSSELIHKVFCNGGIQSEIRGGRYKGRTELSSVELNHGNMSLVLKNVTYTDKGEYVCSLDSESWRDETVVELDVTAEQLEKELILNWSGT</sequence>
<dbReference type="Ensembl" id="ENSACCT00020018022.1">
    <property type="protein sequence ID" value="ENSACCP00020017268.1"/>
    <property type="gene ID" value="ENSACCG00020011844.1"/>
</dbReference>
<dbReference type="PANTHER" id="PTHR25466:SF14">
    <property type="entry name" value="BUTYROPHILIN SUBFAMILY 2 MEMBER A2-LIKE-RELATED"/>
    <property type="match status" value="1"/>
</dbReference>
<dbReference type="InterPro" id="IPR013783">
    <property type="entry name" value="Ig-like_fold"/>
</dbReference>
<reference evidence="12" key="1">
    <citation type="submission" date="2025-08" db="UniProtKB">
        <authorList>
            <consortium name="Ensembl"/>
        </authorList>
    </citation>
    <scope>IDENTIFICATION</scope>
</reference>
<accession>A0A663EYT3</accession>
<evidence type="ECO:0000256" key="8">
    <source>
        <dbReference type="ARBA" id="ARBA00023170"/>
    </source>
</evidence>
<dbReference type="AlphaFoldDB" id="A0A663EYT3"/>
<dbReference type="InterPro" id="IPR051713">
    <property type="entry name" value="T-cell_Activation_Regulation"/>
</dbReference>
<keyword evidence="7" id="KW-1015">Disulfide bond</keyword>
<keyword evidence="10" id="KW-0393">Immunoglobulin domain</keyword>
<evidence type="ECO:0000256" key="5">
    <source>
        <dbReference type="ARBA" id="ARBA00022989"/>
    </source>
</evidence>
<evidence type="ECO:0000256" key="1">
    <source>
        <dbReference type="ARBA" id="ARBA00004251"/>
    </source>
</evidence>
<dbReference type="InterPro" id="IPR036179">
    <property type="entry name" value="Ig-like_dom_sf"/>
</dbReference>
<organism evidence="12 13">
    <name type="scientific">Aquila chrysaetos chrysaetos</name>
    <dbReference type="NCBI Taxonomy" id="223781"/>
    <lineage>
        <taxon>Eukaryota</taxon>
        <taxon>Metazoa</taxon>
        <taxon>Chordata</taxon>
        <taxon>Craniata</taxon>
        <taxon>Vertebrata</taxon>
        <taxon>Euteleostomi</taxon>
        <taxon>Archelosauria</taxon>
        <taxon>Archosauria</taxon>
        <taxon>Dinosauria</taxon>
        <taxon>Saurischia</taxon>
        <taxon>Theropoda</taxon>
        <taxon>Coelurosauria</taxon>
        <taxon>Aves</taxon>
        <taxon>Neognathae</taxon>
        <taxon>Neoaves</taxon>
        <taxon>Telluraves</taxon>
        <taxon>Accipitrimorphae</taxon>
        <taxon>Accipitriformes</taxon>
        <taxon>Accipitridae</taxon>
        <taxon>Accipitrinae</taxon>
        <taxon>Aquila</taxon>
    </lineage>
</organism>
<keyword evidence="8" id="KW-0675">Receptor</keyword>
<protein>
    <recommendedName>
        <fullName evidence="11">Ig-like domain-containing protein</fullName>
    </recommendedName>
</protein>
<evidence type="ECO:0000256" key="6">
    <source>
        <dbReference type="ARBA" id="ARBA00023136"/>
    </source>
</evidence>
<dbReference type="InterPro" id="IPR013106">
    <property type="entry name" value="Ig_V-set"/>
</dbReference>
<dbReference type="GO" id="GO:0009897">
    <property type="term" value="C:external side of plasma membrane"/>
    <property type="evidence" value="ECO:0007669"/>
    <property type="project" value="TreeGrafter"/>
</dbReference>
<proteinExistence type="predicted"/>
<evidence type="ECO:0000313" key="12">
    <source>
        <dbReference type="Ensembl" id="ENSACCP00020017268.1"/>
    </source>
</evidence>
<dbReference type="SUPFAM" id="SSF48726">
    <property type="entry name" value="Immunoglobulin"/>
    <property type="match status" value="1"/>
</dbReference>
<evidence type="ECO:0000256" key="7">
    <source>
        <dbReference type="ARBA" id="ARBA00023157"/>
    </source>
</evidence>
<dbReference type="GO" id="GO:0031295">
    <property type="term" value="P:T cell costimulation"/>
    <property type="evidence" value="ECO:0007669"/>
    <property type="project" value="TreeGrafter"/>
</dbReference>
<dbReference type="InterPro" id="IPR007110">
    <property type="entry name" value="Ig-like_dom"/>
</dbReference>
<dbReference type="GO" id="GO:0006955">
    <property type="term" value="P:immune response"/>
    <property type="evidence" value="ECO:0007669"/>
    <property type="project" value="TreeGrafter"/>
</dbReference>
<name>A0A663EYT3_AQUCH</name>
<reference evidence="12" key="2">
    <citation type="submission" date="2025-09" db="UniProtKB">
        <authorList>
            <consortium name="Ensembl"/>
        </authorList>
    </citation>
    <scope>IDENTIFICATION</scope>
</reference>
<keyword evidence="13" id="KW-1185">Reference proteome</keyword>
<keyword evidence="3" id="KW-0812">Transmembrane</keyword>
<evidence type="ECO:0000313" key="13">
    <source>
        <dbReference type="Proteomes" id="UP000472275"/>
    </source>
</evidence>
<dbReference type="Pfam" id="PF07686">
    <property type="entry name" value="V-set"/>
    <property type="match status" value="1"/>
</dbReference>